<evidence type="ECO:0000313" key="1">
    <source>
        <dbReference type="EMBL" id="MBM9506782.1"/>
    </source>
</evidence>
<proteinExistence type="predicted"/>
<comment type="caution">
    <text evidence="1">The sequence shown here is derived from an EMBL/GenBank/DDBJ whole genome shotgun (WGS) entry which is preliminary data.</text>
</comment>
<evidence type="ECO:0000313" key="2">
    <source>
        <dbReference type="Proteomes" id="UP000749040"/>
    </source>
</evidence>
<accession>A0ABS2TVF5</accession>
<keyword evidence="2" id="KW-1185">Reference proteome</keyword>
<dbReference type="RefSeq" id="WP_205358647.1">
    <property type="nucleotide sequence ID" value="NZ_JADKYB010000010.1"/>
</dbReference>
<dbReference type="Proteomes" id="UP000749040">
    <property type="component" value="Unassembled WGS sequence"/>
</dbReference>
<sequence>MREEEHDGYVQSLEAFADRHRERLAEPMRAYGSGSAPAAHGRYTLVGQPETLVVCERMEYARLLPYGLWDVELEHTDLDDLAYAWGVRRPTR</sequence>
<reference evidence="1 2" key="1">
    <citation type="submission" date="2021-01" db="EMBL/GenBank/DDBJ databases">
        <title>Streptomyces acididurans sp. nov., isolated from a peat swamp forest soil.</title>
        <authorList>
            <person name="Chantavorakit T."/>
            <person name="Duangmal K."/>
        </authorList>
    </citation>
    <scope>NUCLEOTIDE SEQUENCE [LARGE SCALE GENOMIC DNA]</scope>
    <source>
        <strain evidence="1 2">KK5PA1</strain>
    </source>
</reference>
<gene>
    <name evidence="1" type="ORF">ITX44_19930</name>
</gene>
<dbReference type="EMBL" id="JADKYB010000010">
    <property type="protein sequence ID" value="MBM9506782.1"/>
    <property type="molecule type" value="Genomic_DNA"/>
</dbReference>
<organism evidence="1 2">
    <name type="scientific">Actinacidiphila acididurans</name>
    <dbReference type="NCBI Taxonomy" id="2784346"/>
    <lineage>
        <taxon>Bacteria</taxon>
        <taxon>Bacillati</taxon>
        <taxon>Actinomycetota</taxon>
        <taxon>Actinomycetes</taxon>
        <taxon>Kitasatosporales</taxon>
        <taxon>Streptomycetaceae</taxon>
        <taxon>Actinacidiphila</taxon>
    </lineage>
</organism>
<name>A0ABS2TVF5_9ACTN</name>
<evidence type="ECO:0008006" key="3">
    <source>
        <dbReference type="Google" id="ProtNLM"/>
    </source>
</evidence>
<protein>
    <recommendedName>
        <fullName evidence="3">YCII-related domain-containing protein</fullName>
    </recommendedName>
</protein>